<protein>
    <recommendedName>
        <fullName evidence="2">VWFD domain-containing protein</fullName>
    </recommendedName>
</protein>
<feature type="compositionally biased region" description="Basic residues" evidence="1">
    <location>
        <begin position="486"/>
        <end position="499"/>
    </location>
</feature>
<dbReference type="PROSITE" id="PS51233">
    <property type="entry name" value="VWFD"/>
    <property type="match status" value="1"/>
</dbReference>
<feature type="domain" description="VWFD" evidence="2">
    <location>
        <begin position="1"/>
        <end position="128"/>
    </location>
</feature>
<dbReference type="Pfam" id="PF00094">
    <property type="entry name" value="VWD"/>
    <property type="match status" value="1"/>
</dbReference>
<dbReference type="EMBL" id="JARKIK010000039">
    <property type="protein sequence ID" value="KAK8738668.1"/>
    <property type="molecule type" value="Genomic_DNA"/>
</dbReference>
<dbReference type="AlphaFoldDB" id="A0AAW0XH66"/>
<name>A0AAW0XH66_CHEQU</name>
<evidence type="ECO:0000313" key="4">
    <source>
        <dbReference type="Proteomes" id="UP001445076"/>
    </source>
</evidence>
<proteinExistence type="predicted"/>
<dbReference type="PANTHER" id="PTHR37860">
    <property type="entry name" value="AGAP008810-PA"/>
    <property type="match status" value="1"/>
</dbReference>
<keyword evidence="4" id="KW-1185">Reference proteome</keyword>
<evidence type="ECO:0000259" key="2">
    <source>
        <dbReference type="PROSITE" id="PS51233"/>
    </source>
</evidence>
<gene>
    <name evidence="3" type="ORF">OTU49_003998</name>
</gene>
<dbReference type="PANTHER" id="PTHR37860:SF1">
    <property type="match status" value="1"/>
</dbReference>
<feature type="region of interest" description="Disordered" evidence="1">
    <location>
        <begin position="460"/>
        <end position="499"/>
    </location>
</feature>
<dbReference type="InterPro" id="IPR001846">
    <property type="entry name" value="VWF_type-D"/>
</dbReference>
<comment type="caution">
    <text evidence="3">The sequence shown here is derived from an EMBL/GenBank/DDBJ whole genome shotgun (WGS) entry which is preliminary data.</text>
</comment>
<evidence type="ECO:0000256" key="1">
    <source>
        <dbReference type="SAM" id="MobiDB-lite"/>
    </source>
</evidence>
<organism evidence="3 4">
    <name type="scientific">Cherax quadricarinatus</name>
    <name type="common">Australian red claw crayfish</name>
    <dbReference type="NCBI Taxonomy" id="27406"/>
    <lineage>
        <taxon>Eukaryota</taxon>
        <taxon>Metazoa</taxon>
        <taxon>Ecdysozoa</taxon>
        <taxon>Arthropoda</taxon>
        <taxon>Crustacea</taxon>
        <taxon>Multicrustacea</taxon>
        <taxon>Malacostraca</taxon>
        <taxon>Eumalacostraca</taxon>
        <taxon>Eucarida</taxon>
        <taxon>Decapoda</taxon>
        <taxon>Pleocyemata</taxon>
        <taxon>Astacidea</taxon>
        <taxon>Parastacoidea</taxon>
        <taxon>Parastacidae</taxon>
        <taxon>Cherax</taxon>
    </lineage>
</organism>
<dbReference type="Proteomes" id="UP001445076">
    <property type="component" value="Unassembled WGS sequence"/>
</dbReference>
<feature type="compositionally biased region" description="Acidic residues" evidence="1">
    <location>
        <begin position="469"/>
        <end position="483"/>
    </location>
</feature>
<reference evidence="3 4" key="1">
    <citation type="journal article" date="2024" name="BMC Genomics">
        <title>Genome assembly of redclaw crayfish (Cherax quadricarinatus) provides insights into its immune adaptation and hypoxia tolerance.</title>
        <authorList>
            <person name="Liu Z."/>
            <person name="Zheng J."/>
            <person name="Li H."/>
            <person name="Fang K."/>
            <person name="Wang S."/>
            <person name="He J."/>
            <person name="Zhou D."/>
            <person name="Weng S."/>
            <person name="Chi M."/>
            <person name="Gu Z."/>
            <person name="He J."/>
            <person name="Li F."/>
            <person name="Wang M."/>
        </authorList>
    </citation>
    <scope>NUCLEOTIDE SEQUENCE [LARGE SCALE GENOMIC DNA]</scope>
    <source>
        <strain evidence="3">ZL_2023a</strain>
    </source>
</reference>
<evidence type="ECO:0000313" key="3">
    <source>
        <dbReference type="EMBL" id="KAK8738668.1"/>
    </source>
</evidence>
<sequence>MEDLSTHPRQILSFFSGTSVVTLDSNLKMTYNFKHIRRPFLEVGELSMRWSRNRASVATAAGLSLECERDQDLCRLAITGDHFAATAGLLGVFDFDNNTDFMTSGWEIPATEEEWAQSWRVSTSEQCSSQLPESHIPTSHGNQCTDLFHAPASPFRSCFISVPASPYLESCRAGWECAAEAAYLHACSRHYHTLHPNLTCTTCSIEGHEEQEEEGTVGLTHEVVVITDFECFDDLQDLVSAFVKDYTREHRVVVRYIGRGSPPFGPFEDVDETIVDNGTPPLDAAINAATLDFSERALKSIVVFDCDHPRCAVSISTPKIVKLRETLLTQGIQLHVVTMAALTITSPHSLSKKATRQLIGLDGHTAYLLSHARKRKVKGKRNIREHIVTPIGNTCTQLAVETDGSVFSLQNIKMERKYHRRIFQQLLALRVEEGQEAEKLKCRRCMCGVPCTLCAPPTPLVYSSSSRDELEEEEDYEDEEEEEQHARKKTKKHQRSRWL</sequence>
<accession>A0AAW0XH66</accession>